<protein>
    <recommendedName>
        <fullName evidence="7">N-acetyltransferase domain-containing protein</fullName>
    </recommendedName>
</protein>
<dbReference type="GO" id="GO:0007264">
    <property type="term" value="P:small GTPase-mediated signal transduction"/>
    <property type="evidence" value="ECO:0007669"/>
    <property type="project" value="InterPro"/>
</dbReference>
<dbReference type="EnsemblFungi" id="MVLG_03140T0">
    <property type="protein sequence ID" value="MVLG_03140T0"/>
    <property type="gene ID" value="MVLG_03140"/>
</dbReference>
<dbReference type="PANTHER" id="PTHR10908">
    <property type="entry name" value="SEROTONIN N-ACETYLTRANSFERASE"/>
    <property type="match status" value="1"/>
</dbReference>
<dbReference type="EMBL" id="AEIJ01000286">
    <property type="status" value="NOT_ANNOTATED_CDS"/>
    <property type="molecule type" value="Genomic_DNA"/>
</dbReference>
<dbReference type="Pfam" id="PF00583">
    <property type="entry name" value="Acetyltransf_1"/>
    <property type="match status" value="1"/>
</dbReference>
<dbReference type="Gene3D" id="3.40.630.30">
    <property type="match status" value="1"/>
</dbReference>
<keyword evidence="4" id="KW-0653">Protein transport</keyword>
<evidence type="ECO:0000256" key="3">
    <source>
        <dbReference type="ARBA" id="ARBA00022679"/>
    </source>
</evidence>
<dbReference type="GO" id="GO:0005085">
    <property type="term" value="F:guanyl-nucleotide exchange factor activity"/>
    <property type="evidence" value="ECO:0007669"/>
    <property type="project" value="UniProtKB-KW"/>
</dbReference>
<dbReference type="PROSITE" id="PS51186">
    <property type="entry name" value="GNAT"/>
    <property type="match status" value="1"/>
</dbReference>
<keyword evidence="10" id="KW-1185">Reference proteome</keyword>
<feature type="region of interest" description="Disordered" evidence="6">
    <location>
        <begin position="200"/>
        <end position="221"/>
    </location>
</feature>
<reference evidence="9" key="4">
    <citation type="submission" date="2015-06" db="UniProtKB">
        <authorList>
            <consortium name="EnsemblFungi"/>
        </authorList>
    </citation>
    <scope>IDENTIFICATION</scope>
</reference>
<dbReference type="InParanoid" id="U5H7A3"/>
<evidence type="ECO:0000313" key="8">
    <source>
        <dbReference type="EMBL" id="KDE06487.1"/>
    </source>
</evidence>
<dbReference type="InterPro" id="IPR016181">
    <property type="entry name" value="Acyl_CoA_acyltransferase"/>
</dbReference>
<reference evidence="8" key="2">
    <citation type="submission" date="2010-11" db="EMBL/GenBank/DDBJ databases">
        <authorList>
            <consortium name="The Broad Institute Genome Sequencing Platform"/>
            <person name="Earl A."/>
            <person name="Ward D."/>
            <person name="Feldgarden M."/>
            <person name="Gevers D."/>
            <person name="Butler R."/>
            <person name="Young S.K."/>
            <person name="Zeng Q."/>
            <person name="Gargeya S."/>
            <person name="Fitzgerald M."/>
            <person name="Haas B."/>
            <person name="Abouelleil A."/>
            <person name="Alvarado L."/>
            <person name="Arachchi H.M."/>
            <person name="Berlin A."/>
            <person name="Brown A."/>
            <person name="Chapman S.B."/>
            <person name="Chen Z."/>
            <person name="Dunbar C."/>
            <person name="Freedman E."/>
            <person name="Gearin G."/>
            <person name="Gellesch M."/>
            <person name="Goldberg J."/>
            <person name="Griggs A."/>
            <person name="Gujja S."/>
            <person name="Heilman E."/>
            <person name="Heiman D."/>
            <person name="Howarth C."/>
            <person name="Larson L."/>
            <person name="Lui A."/>
            <person name="MacDonald P.J.P."/>
            <person name="Mehta T."/>
            <person name="Montmayeur A."/>
            <person name="Murphy C."/>
            <person name="Neiman D."/>
            <person name="Pearson M."/>
            <person name="Priest M."/>
            <person name="Roberts A."/>
            <person name="Saif S."/>
            <person name="Shea T."/>
            <person name="Shenoy N."/>
            <person name="Sisk P."/>
            <person name="Stolte C."/>
            <person name="Sykes S."/>
            <person name="White J."/>
            <person name="Yandava C."/>
            <person name="Wortman J."/>
            <person name="Nusbaum C."/>
            <person name="Birren B."/>
        </authorList>
    </citation>
    <scope>NUCLEOTIDE SEQUENCE</scope>
    <source>
        <strain evidence="8">P1A1 Lamole</strain>
    </source>
</reference>
<evidence type="ECO:0000256" key="4">
    <source>
        <dbReference type="ARBA" id="ARBA00022927"/>
    </source>
</evidence>
<dbReference type="InterPro" id="IPR011323">
    <property type="entry name" value="Mss4/transl-control_tumour"/>
</dbReference>
<dbReference type="SUPFAM" id="SSF55729">
    <property type="entry name" value="Acyl-CoA N-acyltransferases (Nat)"/>
    <property type="match status" value="1"/>
</dbReference>
<dbReference type="OrthoDB" id="30840at2759"/>
<dbReference type="AlphaFoldDB" id="U5H7A3"/>
<keyword evidence="5" id="KW-0012">Acyltransferase</keyword>
<sequence length="399" mass="43634">MGRSSSVPFKVHRSLRLPCIQSHFQTFGAAMSQLAIALAFRPVPAEHVHEAFELESAGFPADEAASLETLRYRQSVAGPLFFGAYAPDGELVGFACATLTPLDTLTHESMSKHVANAPYVAIHSVCVSARHRRQGIARSLLDAYVAHLSRLHGIRGARLITHNHLIPLYRQAGFELIGESSVVHGREKWFEMKIDFNQHPEAEQRSEPAHSEDETSIRNPGTKFISLGPTPLAQLVDSTTQMNSADLYCPRADCRCLLVKRGTAKFVQSRPDDLELPSLPLAINGLPSKATTAKSCGFWSLGSPLAFENIGFSRNAPPPRPLPGSTTSALTKTQSIAIAAIKYLICADCDFGPLGWHDTEGRDLGVEVAQENEGQTGNVRSGREFLLAVDRLRYRIVDE</sequence>
<dbReference type="Gene3D" id="2.170.150.10">
    <property type="entry name" value="Metal Binding Protein, Guanine Nucleotide Exchange Factor, Chain A"/>
    <property type="match status" value="1"/>
</dbReference>
<dbReference type="InterPro" id="IPR011057">
    <property type="entry name" value="Mss4-like_sf"/>
</dbReference>
<evidence type="ECO:0000313" key="9">
    <source>
        <dbReference type="EnsemblFungi" id="MVLG_03140T0"/>
    </source>
</evidence>
<keyword evidence="1" id="KW-0813">Transport</keyword>
<evidence type="ECO:0000256" key="1">
    <source>
        <dbReference type="ARBA" id="ARBA00022448"/>
    </source>
</evidence>
<proteinExistence type="predicted"/>
<dbReference type="GO" id="GO:0008080">
    <property type="term" value="F:N-acetyltransferase activity"/>
    <property type="evidence" value="ECO:0007669"/>
    <property type="project" value="UniProtKB-ARBA"/>
</dbReference>
<dbReference type="OMA" id="WCEEGGS"/>
<evidence type="ECO:0000259" key="7">
    <source>
        <dbReference type="PROSITE" id="PS51186"/>
    </source>
</evidence>
<keyword evidence="2" id="KW-0344">Guanine-nucleotide releasing factor</keyword>
<dbReference type="PROSITE" id="PS51796">
    <property type="entry name" value="MSS4"/>
    <property type="match status" value="1"/>
</dbReference>
<dbReference type="SUPFAM" id="SSF51316">
    <property type="entry name" value="Mss4-like"/>
    <property type="match status" value="1"/>
</dbReference>
<dbReference type="GO" id="GO:0015031">
    <property type="term" value="P:protein transport"/>
    <property type="evidence" value="ECO:0007669"/>
    <property type="project" value="UniProtKB-KW"/>
</dbReference>
<keyword evidence="3" id="KW-0808">Transferase</keyword>
<organism evidence="8">
    <name type="scientific">Microbotryum lychnidis-dioicae (strain p1A1 Lamole / MvSl-1064)</name>
    <name type="common">Anther smut fungus</name>
    <dbReference type="NCBI Taxonomy" id="683840"/>
    <lineage>
        <taxon>Eukaryota</taxon>
        <taxon>Fungi</taxon>
        <taxon>Dikarya</taxon>
        <taxon>Basidiomycota</taxon>
        <taxon>Pucciniomycotina</taxon>
        <taxon>Microbotryomycetes</taxon>
        <taxon>Microbotryales</taxon>
        <taxon>Microbotryaceae</taxon>
        <taxon>Microbotryum</taxon>
    </lineage>
</organism>
<evidence type="ECO:0000256" key="6">
    <source>
        <dbReference type="SAM" id="MobiDB-lite"/>
    </source>
</evidence>
<reference evidence="10" key="1">
    <citation type="submission" date="2010-11" db="EMBL/GenBank/DDBJ databases">
        <title>The genome sequence of Microbotryum violaceum strain p1A1 Lamole.</title>
        <authorList>
            <person name="Cuomo C."/>
            <person name="Perlin M."/>
            <person name="Young S.K."/>
            <person name="Zeng Q."/>
            <person name="Gargeya S."/>
            <person name="Alvarado L."/>
            <person name="Berlin A."/>
            <person name="Chapman S.B."/>
            <person name="Chen Z."/>
            <person name="Freedman E."/>
            <person name="Gellesch M."/>
            <person name="Goldberg J."/>
            <person name="Griggs A."/>
            <person name="Gujja S."/>
            <person name="Heilman E."/>
            <person name="Heiman D."/>
            <person name="Howarth C."/>
            <person name="Mehta T."/>
            <person name="Neiman D."/>
            <person name="Pearson M."/>
            <person name="Roberts A."/>
            <person name="Saif S."/>
            <person name="Shea T."/>
            <person name="Shenoy N."/>
            <person name="Sisk P."/>
            <person name="Stolte C."/>
            <person name="Sykes S."/>
            <person name="White J."/>
            <person name="Yandava C."/>
            <person name="Haas B."/>
            <person name="Nusbaum C."/>
            <person name="Birren B."/>
        </authorList>
    </citation>
    <scope>NUCLEOTIDE SEQUENCE [LARGE SCALE GENOMIC DNA]</scope>
    <source>
        <strain evidence="10">p1A1 Lamole</strain>
    </source>
</reference>
<dbReference type="Proteomes" id="UP000017200">
    <property type="component" value="Unassembled WGS sequence"/>
</dbReference>
<evidence type="ECO:0000313" key="10">
    <source>
        <dbReference type="Proteomes" id="UP000017200"/>
    </source>
</evidence>
<dbReference type="InterPro" id="IPR000182">
    <property type="entry name" value="GNAT_dom"/>
</dbReference>
<dbReference type="InterPro" id="IPR007515">
    <property type="entry name" value="Mss4"/>
</dbReference>
<dbReference type="EMBL" id="GL541670">
    <property type="protein sequence ID" value="KDE06487.1"/>
    <property type="molecule type" value="Genomic_DNA"/>
</dbReference>
<accession>U5H7A3</accession>
<feature type="domain" description="N-acetyltransferase" evidence="7">
    <location>
        <begin position="38"/>
        <end position="197"/>
    </location>
</feature>
<dbReference type="InterPro" id="IPR051635">
    <property type="entry name" value="SNAT-like"/>
</dbReference>
<dbReference type="Pfam" id="PF04421">
    <property type="entry name" value="Mss4"/>
    <property type="match status" value="1"/>
</dbReference>
<name>U5H7A3_USTV1</name>
<evidence type="ECO:0000256" key="5">
    <source>
        <dbReference type="ARBA" id="ARBA00023315"/>
    </source>
</evidence>
<dbReference type="CDD" id="cd04301">
    <property type="entry name" value="NAT_SF"/>
    <property type="match status" value="1"/>
</dbReference>
<dbReference type="STRING" id="683840.U5H7A3"/>
<feature type="compositionally biased region" description="Basic and acidic residues" evidence="6">
    <location>
        <begin position="200"/>
        <end position="216"/>
    </location>
</feature>
<dbReference type="HOGENOM" id="CLU_070381_0_0_1"/>
<dbReference type="PANTHER" id="PTHR10908:SF0">
    <property type="entry name" value="SEROTONIN N-ACETYLTRANSFERASE"/>
    <property type="match status" value="1"/>
</dbReference>
<evidence type="ECO:0000256" key="2">
    <source>
        <dbReference type="ARBA" id="ARBA00022658"/>
    </source>
</evidence>
<reference evidence="8 10" key="3">
    <citation type="journal article" date="2015" name="BMC Genomics">
        <title>Sex and parasites: genomic and transcriptomic analysis of Microbotryum lychnidis-dioicae, the biotrophic and plant-castrating anther smut fungus.</title>
        <authorList>
            <person name="Perlin M.H."/>
            <person name="Amselem J."/>
            <person name="Fontanillas E."/>
            <person name="Toh S.S."/>
            <person name="Chen Z."/>
            <person name="Goldberg J."/>
            <person name="Duplessis S."/>
            <person name="Henrissat B."/>
            <person name="Young S."/>
            <person name="Zeng Q."/>
            <person name="Aguileta G."/>
            <person name="Petit E."/>
            <person name="Badouin H."/>
            <person name="Andrews J."/>
            <person name="Razeeq D."/>
            <person name="Gabaldon T."/>
            <person name="Quesneville H."/>
            <person name="Giraud T."/>
            <person name="Hood M.E."/>
            <person name="Schultz D.J."/>
            <person name="Cuomo C.A."/>
        </authorList>
    </citation>
    <scope>NUCLEOTIDE SEQUENCE [LARGE SCALE GENOMIC DNA]</scope>
    <source>
        <strain evidence="8">P1A1 Lamole</strain>
        <strain evidence="10">p1A1 Lamole</strain>
    </source>
</reference>
<gene>
    <name evidence="8" type="ORF">MVLG_03140</name>
</gene>